<dbReference type="InterPro" id="IPR006554">
    <property type="entry name" value="Helicase-like_DEXD_c2"/>
</dbReference>
<keyword evidence="1" id="KW-0479">Metal-binding</keyword>
<organism evidence="9 10">
    <name type="scientific">Marispirochaeta aestuarii</name>
    <dbReference type="NCBI Taxonomy" id="1963862"/>
    <lineage>
        <taxon>Bacteria</taxon>
        <taxon>Pseudomonadati</taxon>
        <taxon>Spirochaetota</taxon>
        <taxon>Spirochaetia</taxon>
        <taxon>Spirochaetales</taxon>
        <taxon>Spirochaetaceae</taxon>
        <taxon>Marispirochaeta</taxon>
    </lineage>
</organism>
<reference evidence="9 10" key="1">
    <citation type="submission" date="2017-03" db="EMBL/GenBank/DDBJ databases">
        <title>Draft Genome sequence of Marispirochaeta sp. strain JC444.</title>
        <authorList>
            <person name="Shivani Y."/>
            <person name="Subhash Y."/>
            <person name="Sasikala C."/>
            <person name="Ramana C."/>
        </authorList>
    </citation>
    <scope>NUCLEOTIDE SEQUENCE [LARGE SCALE GENOMIC DNA]</scope>
    <source>
        <strain evidence="9 10">JC444</strain>
    </source>
</reference>
<dbReference type="InterPro" id="IPR014013">
    <property type="entry name" value="Helic_SF1/SF2_ATP-bd_DinG/Rad3"/>
</dbReference>
<dbReference type="Pfam" id="PF13307">
    <property type="entry name" value="Helicase_C_2"/>
    <property type="match status" value="1"/>
</dbReference>
<dbReference type="InterPro" id="IPR045028">
    <property type="entry name" value="DinG/Rad3-like"/>
</dbReference>
<dbReference type="PROSITE" id="PS01302">
    <property type="entry name" value="UPF0758"/>
    <property type="match status" value="1"/>
</dbReference>
<dbReference type="InterPro" id="IPR006555">
    <property type="entry name" value="ATP-dep_Helicase_C"/>
</dbReference>
<evidence type="ECO:0000256" key="1">
    <source>
        <dbReference type="ARBA" id="ARBA00022485"/>
    </source>
</evidence>
<sequence length="813" mass="90740">MRIQDYFLPHIVDNISDAVAEASGNEVFFIGTINDEGLVSSVMIGARGNRISVPALSPYLETADVVIHNHPSGNLTPSSADLGIASYLGNRGVGFYIIDNQVSDIYVVSEAVRESEISALDSAMLTGLLLPEGPLAEEIRYEKRDSQIAMVEEVCRSFNENDVSLIEAGTGVGKSFAYLVPAIAWAEKNRQRVVISTGTINLQNQLLDKDIPTVLKIMKSRVSCALVKGRGNYLCLHRLNEALEEDSLFREEGHDLESIREWAGVTETGSLSDLPILPPRELWNRINSEADSCLGLRCRHRENCFVIRARRKAAAAQVLVVNHHLLFSDLALRLEELGFEGTAVLPPFHKIVFDEAHNVERNATSYFSMSLGRLSIYKQLSRLLRRRRNRSFGALVKIEPLVPDTRLSSRAPQAIGNLREALEAAEAAILPLMSGASSYRLRGAAVHGAEEGIDLVVSNQIAEIRKPLGELYTLLGRIAESLPDDAAEEPALHELKVIQRRLSGFLMVCDSFRERENRPDQVFWIEAKRIGRETHLFFTVSPLEVSSLMREAVYDPFDTVIMTSATLTIQENFSYWEDRMGLTEYPHHTGRFPSPFPYKSNVLLCVSQEAPDPKEPDYIDFSARLARDLLLLSEGRGLLLFTSYAMLKEVHDFLAPPLEEAGISVLRQGDDDRSRLLERFNSDTGSVLLATESFWEGVDSPGETLTLLILFRLPFTVPSDPVLQARMEAVEARGGNSFFQLSLPMAVMRFKQGFGRLIRSSSDRGAVVICDPRILKKNYGGVFLDSLPATRRCFGTRDTILRELESFLYSRES</sequence>
<evidence type="ECO:0000256" key="6">
    <source>
        <dbReference type="ARBA" id="ARBA00023204"/>
    </source>
</evidence>
<keyword evidence="5" id="KW-0067">ATP-binding</keyword>
<dbReference type="STRING" id="1963862.B4O97_16665"/>
<accession>A0A1Y1RUZ0</accession>
<dbReference type="OrthoDB" id="9803913at2"/>
<proteinExistence type="inferred from homology"/>
<gene>
    <name evidence="9" type="ORF">B4O97_16665</name>
</gene>
<protein>
    <recommendedName>
        <fullName evidence="8">Helicase ATP-binding domain-containing protein</fullName>
    </recommendedName>
</protein>
<evidence type="ECO:0000313" key="10">
    <source>
        <dbReference type="Proteomes" id="UP000192343"/>
    </source>
</evidence>
<dbReference type="RefSeq" id="WP_083052602.1">
    <property type="nucleotide sequence ID" value="NZ_MWQY01000024.1"/>
</dbReference>
<comment type="caution">
    <text evidence="9">The sequence shown here is derived from an EMBL/GenBank/DDBJ whole genome shotgun (WGS) entry which is preliminary data.</text>
</comment>
<evidence type="ECO:0000256" key="4">
    <source>
        <dbReference type="ARBA" id="ARBA00022801"/>
    </source>
</evidence>
<evidence type="ECO:0000313" key="9">
    <source>
        <dbReference type="EMBL" id="ORC31779.1"/>
    </source>
</evidence>
<dbReference type="SMART" id="SM00488">
    <property type="entry name" value="DEXDc2"/>
    <property type="match status" value="1"/>
</dbReference>
<evidence type="ECO:0000256" key="3">
    <source>
        <dbReference type="ARBA" id="ARBA00022763"/>
    </source>
</evidence>
<dbReference type="Proteomes" id="UP000192343">
    <property type="component" value="Unassembled WGS sequence"/>
</dbReference>
<feature type="domain" description="Helicase ATP-binding" evidence="8">
    <location>
        <begin position="133"/>
        <end position="405"/>
    </location>
</feature>
<keyword evidence="10" id="KW-1185">Reference proteome</keyword>
<evidence type="ECO:0000256" key="5">
    <source>
        <dbReference type="ARBA" id="ARBA00022840"/>
    </source>
</evidence>
<keyword evidence="6" id="KW-0234">DNA repair</keyword>
<dbReference type="SMART" id="SM00491">
    <property type="entry name" value="HELICc2"/>
    <property type="match status" value="1"/>
</dbReference>
<evidence type="ECO:0000256" key="2">
    <source>
        <dbReference type="ARBA" id="ARBA00022741"/>
    </source>
</evidence>
<dbReference type="EMBL" id="MWQY01000024">
    <property type="protein sequence ID" value="ORC31779.1"/>
    <property type="molecule type" value="Genomic_DNA"/>
</dbReference>
<keyword evidence="1" id="KW-0004">4Fe-4S</keyword>
<dbReference type="Gene3D" id="3.40.50.300">
    <property type="entry name" value="P-loop containing nucleotide triphosphate hydrolases"/>
    <property type="match status" value="2"/>
</dbReference>
<keyword evidence="1" id="KW-0408">Iron</keyword>
<evidence type="ECO:0000259" key="8">
    <source>
        <dbReference type="PROSITE" id="PS51193"/>
    </source>
</evidence>
<dbReference type="PANTHER" id="PTHR11472:SF34">
    <property type="entry name" value="REGULATOR OF TELOMERE ELONGATION HELICASE 1"/>
    <property type="match status" value="1"/>
</dbReference>
<dbReference type="GO" id="GO:0006281">
    <property type="term" value="P:DNA repair"/>
    <property type="evidence" value="ECO:0007669"/>
    <property type="project" value="UniProtKB-KW"/>
</dbReference>
<dbReference type="InterPro" id="IPR027417">
    <property type="entry name" value="P-loop_NTPase"/>
</dbReference>
<name>A0A1Y1RUZ0_9SPIO</name>
<dbReference type="SUPFAM" id="SSF52540">
    <property type="entry name" value="P-loop containing nucleoside triphosphate hydrolases"/>
    <property type="match status" value="1"/>
</dbReference>
<keyword evidence="2" id="KW-0547">Nucleotide-binding</keyword>
<dbReference type="PANTHER" id="PTHR11472">
    <property type="entry name" value="DNA REPAIR DEAD HELICASE RAD3/XP-D SUBFAMILY MEMBER"/>
    <property type="match status" value="1"/>
</dbReference>
<keyword evidence="4" id="KW-0378">Hydrolase</keyword>
<dbReference type="InterPro" id="IPR020891">
    <property type="entry name" value="UPF0758_CS"/>
</dbReference>
<dbReference type="GO" id="GO:0003678">
    <property type="term" value="F:DNA helicase activity"/>
    <property type="evidence" value="ECO:0007669"/>
    <property type="project" value="InterPro"/>
</dbReference>
<dbReference type="Gene3D" id="3.40.140.10">
    <property type="entry name" value="Cytidine Deaminase, domain 2"/>
    <property type="match status" value="1"/>
</dbReference>
<dbReference type="GO" id="GO:0051539">
    <property type="term" value="F:4 iron, 4 sulfur cluster binding"/>
    <property type="evidence" value="ECO:0007669"/>
    <property type="project" value="UniProtKB-KW"/>
</dbReference>
<dbReference type="GO" id="GO:0016818">
    <property type="term" value="F:hydrolase activity, acting on acid anhydrides, in phosphorus-containing anhydrides"/>
    <property type="evidence" value="ECO:0007669"/>
    <property type="project" value="InterPro"/>
</dbReference>
<comment type="similarity">
    <text evidence="7">Belongs to the helicase family. DinG subfamily.</text>
</comment>
<dbReference type="GO" id="GO:0003676">
    <property type="term" value="F:nucleic acid binding"/>
    <property type="evidence" value="ECO:0007669"/>
    <property type="project" value="InterPro"/>
</dbReference>
<dbReference type="AlphaFoldDB" id="A0A1Y1RUZ0"/>
<dbReference type="PROSITE" id="PS51193">
    <property type="entry name" value="HELICASE_ATP_BIND_2"/>
    <property type="match status" value="1"/>
</dbReference>
<keyword evidence="1" id="KW-0411">Iron-sulfur</keyword>
<dbReference type="GO" id="GO:0005524">
    <property type="term" value="F:ATP binding"/>
    <property type="evidence" value="ECO:0007669"/>
    <property type="project" value="UniProtKB-KW"/>
</dbReference>
<keyword evidence="3" id="KW-0227">DNA damage</keyword>
<evidence type="ECO:0000256" key="7">
    <source>
        <dbReference type="ARBA" id="ARBA00038058"/>
    </source>
</evidence>